<accession>A0ABP7V118</accession>
<dbReference type="Proteomes" id="UP001500426">
    <property type="component" value="Unassembled WGS sequence"/>
</dbReference>
<sequence>MKKRLEAELISIAHRVLKLKNKSEIDQLYHETQKLYEALTVLKFYGDNYEQVKSDISNEDIEEKIESFVENKTVVSTPKVVVEEIASEVEEQKEEIVAKVEEVVEQEIVTASEETEVQEEAIEEEPVIVGEITLEEEEEIEEEEVPVGEAKSDLDFEPIFELAAETPVETEEIEEPKVEEPKKETQQISFEDLLGQNYTEPVFVKPNDVTLPTSKKEVFEKSDDIIVDRFEGKTPSLNDKLSKTINIGLNDRMGFVKFLFADSNEDYNRVLSQLNTFSTFREAKDFIDEIIKPDYNNWVGADDYADRFIELVEKKFL</sequence>
<organism evidence="1 2">
    <name type="scientific">Flavobacterium chungnamense</name>
    <dbReference type="NCBI Taxonomy" id="706182"/>
    <lineage>
        <taxon>Bacteria</taxon>
        <taxon>Pseudomonadati</taxon>
        <taxon>Bacteroidota</taxon>
        <taxon>Flavobacteriia</taxon>
        <taxon>Flavobacteriales</taxon>
        <taxon>Flavobacteriaceae</taxon>
        <taxon>Flavobacterium</taxon>
    </lineage>
</organism>
<dbReference type="RefSeq" id="WP_345095094.1">
    <property type="nucleotide sequence ID" value="NZ_BAABCS010000021.1"/>
</dbReference>
<evidence type="ECO:0000313" key="1">
    <source>
        <dbReference type="EMBL" id="GAA4057268.1"/>
    </source>
</evidence>
<dbReference type="EMBL" id="BAABCS010000021">
    <property type="protein sequence ID" value="GAA4057268.1"/>
    <property type="molecule type" value="Genomic_DNA"/>
</dbReference>
<comment type="caution">
    <text evidence="1">The sequence shown here is derived from an EMBL/GenBank/DDBJ whole genome shotgun (WGS) entry which is preliminary data.</text>
</comment>
<gene>
    <name evidence="1" type="ORF">GCM10022388_24900</name>
</gene>
<evidence type="ECO:0000313" key="2">
    <source>
        <dbReference type="Proteomes" id="UP001500426"/>
    </source>
</evidence>
<reference evidence="2" key="1">
    <citation type="journal article" date="2019" name="Int. J. Syst. Evol. Microbiol.">
        <title>The Global Catalogue of Microorganisms (GCM) 10K type strain sequencing project: providing services to taxonomists for standard genome sequencing and annotation.</title>
        <authorList>
            <consortium name="The Broad Institute Genomics Platform"/>
            <consortium name="The Broad Institute Genome Sequencing Center for Infectious Disease"/>
            <person name="Wu L."/>
            <person name="Ma J."/>
        </authorList>
    </citation>
    <scope>NUCLEOTIDE SEQUENCE [LARGE SCALE GENOMIC DNA]</scope>
    <source>
        <strain evidence="2">JCM 17068</strain>
    </source>
</reference>
<name>A0ABP7V118_9FLAO</name>
<keyword evidence="2" id="KW-1185">Reference proteome</keyword>
<protein>
    <submittedName>
        <fullName evidence="1">Uncharacterized protein</fullName>
    </submittedName>
</protein>
<proteinExistence type="predicted"/>